<comment type="caution">
    <text evidence="1">The sequence shown here is derived from an EMBL/GenBank/DDBJ whole genome shotgun (WGS) entry which is preliminary data.</text>
</comment>
<accession>A0ABV0TNW1</accession>
<protein>
    <submittedName>
        <fullName evidence="1">Uncharacterized protein</fullName>
    </submittedName>
</protein>
<proteinExistence type="predicted"/>
<evidence type="ECO:0000313" key="2">
    <source>
        <dbReference type="Proteomes" id="UP001482620"/>
    </source>
</evidence>
<organism evidence="1 2">
    <name type="scientific">Ilyodon furcidens</name>
    <name type="common">goldbreast splitfin</name>
    <dbReference type="NCBI Taxonomy" id="33524"/>
    <lineage>
        <taxon>Eukaryota</taxon>
        <taxon>Metazoa</taxon>
        <taxon>Chordata</taxon>
        <taxon>Craniata</taxon>
        <taxon>Vertebrata</taxon>
        <taxon>Euteleostomi</taxon>
        <taxon>Actinopterygii</taxon>
        <taxon>Neopterygii</taxon>
        <taxon>Teleostei</taxon>
        <taxon>Neoteleostei</taxon>
        <taxon>Acanthomorphata</taxon>
        <taxon>Ovalentaria</taxon>
        <taxon>Atherinomorphae</taxon>
        <taxon>Cyprinodontiformes</taxon>
        <taxon>Goodeidae</taxon>
        <taxon>Ilyodon</taxon>
    </lineage>
</organism>
<sequence length="103" mass="11735">MFLGGKVSLLSFKPLNRIEHSFRPECLPKQLTSKALQQSLLFLDLPHSAPCKPVQKTPLCNKGQGLDEQTKRPFRSPPLFPTVWSNSTNFHWNVFLPCLSRES</sequence>
<dbReference type="Proteomes" id="UP001482620">
    <property type="component" value="Unassembled WGS sequence"/>
</dbReference>
<dbReference type="EMBL" id="JAHRIQ010040346">
    <property type="protein sequence ID" value="MEQ2234603.1"/>
    <property type="molecule type" value="Genomic_DNA"/>
</dbReference>
<reference evidence="1 2" key="1">
    <citation type="submission" date="2021-06" db="EMBL/GenBank/DDBJ databases">
        <authorList>
            <person name="Palmer J.M."/>
        </authorList>
    </citation>
    <scope>NUCLEOTIDE SEQUENCE [LARGE SCALE GENOMIC DNA]</scope>
    <source>
        <strain evidence="2">if_2019</strain>
        <tissue evidence="1">Muscle</tissue>
    </source>
</reference>
<gene>
    <name evidence="1" type="ORF">ILYODFUR_033210</name>
</gene>
<keyword evidence="2" id="KW-1185">Reference proteome</keyword>
<name>A0ABV0TNW1_9TELE</name>
<evidence type="ECO:0000313" key="1">
    <source>
        <dbReference type="EMBL" id="MEQ2234603.1"/>
    </source>
</evidence>